<sequence>MRLFRKLFAEKILRFYEGTNAGIRYISNAPLIGRCVKENTFAENSKARLFVGIMAQLFMVLWEFIKKFAYVFILIYIPYVLIGLECPLIKANQELTIIYMFVMLSVICGSLSNNILFTIGDRDYLMIRVMSISPYMNFLGKLLYKMVTEFIFYFIILNIFGVSWFHSLMLCMLTICVRPIGEMFAIMSFDHFIWVYENRSVFNGTVMAVCVLLAYGVPFFVRRLSHNWLYAVHPFVVLVFFLAGAGAMYFLWWYKYYRKIVREAMHLKHES</sequence>
<evidence type="ECO:0000256" key="1">
    <source>
        <dbReference type="SAM" id="Phobius"/>
    </source>
</evidence>
<name>A0ABV1BW35_9FIRM</name>
<feature type="transmembrane region" description="Helical" evidence="1">
    <location>
        <begin position="151"/>
        <end position="181"/>
    </location>
</feature>
<organism evidence="2 3">
    <name type="scientific">[Lactobacillus] rogosae</name>
    <dbReference type="NCBI Taxonomy" id="706562"/>
    <lineage>
        <taxon>Bacteria</taxon>
        <taxon>Bacillati</taxon>
        <taxon>Bacillota</taxon>
        <taxon>Clostridia</taxon>
        <taxon>Lachnospirales</taxon>
        <taxon>Lachnospiraceae</taxon>
        <taxon>Lachnospira</taxon>
    </lineage>
</organism>
<proteinExistence type="predicted"/>
<dbReference type="RefSeq" id="WP_055174055.1">
    <property type="nucleotide sequence ID" value="NZ_DAWCMB010000402.1"/>
</dbReference>
<keyword evidence="1" id="KW-0812">Transmembrane</keyword>
<accession>A0ABV1BW35</accession>
<dbReference type="EMBL" id="JBBMER010000002">
    <property type="protein sequence ID" value="MEQ2379084.1"/>
    <property type="molecule type" value="Genomic_DNA"/>
</dbReference>
<feature type="transmembrane region" description="Helical" evidence="1">
    <location>
        <begin position="96"/>
        <end position="119"/>
    </location>
</feature>
<keyword evidence="3" id="KW-1185">Reference proteome</keyword>
<feature type="transmembrane region" description="Helical" evidence="1">
    <location>
        <begin position="201"/>
        <end position="221"/>
    </location>
</feature>
<protein>
    <recommendedName>
        <fullName evidence="4">ABC transporter permease</fullName>
    </recommendedName>
</protein>
<keyword evidence="1" id="KW-0472">Membrane</keyword>
<feature type="transmembrane region" description="Helical" evidence="1">
    <location>
        <begin position="228"/>
        <end position="252"/>
    </location>
</feature>
<gene>
    <name evidence="2" type="ORF">WMO14_04180</name>
</gene>
<evidence type="ECO:0000313" key="2">
    <source>
        <dbReference type="EMBL" id="MEQ2379084.1"/>
    </source>
</evidence>
<comment type="caution">
    <text evidence="2">The sequence shown here is derived from an EMBL/GenBank/DDBJ whole genome shotgun (WGS) entry which is preliminary data.</text>
</comment>
<dbReference type="Proteomes" id="UP001442364">
    <property type="component" value="Unassembled WGS sequence"/>
</dbReference>
<evidence type="ECO:0000313" key="3">
    <source>
        <dbReference type="Proteomes" id="UP001442364"/>
    </source>
</evidence>
<evidence type="ECO:0008006" key="4">
    <source>
        <dbReference type="Google" id="ProtNLM"/>
    </source>
</evidence>
<reference evidence="2 3" key="1">
    <citation type="submission" date="2024-03" db="EMBL/GenBank/DDBJ databases">
        <title>Human intestinal bacterial collection.</title>
        <authorList>
            <person name="Pauvert C."/>
            <person name="Hitch T.C.A."/>
            <person name="Clavel T."/>
        </authorList>
    </citation>
    <scope>NUCLEOTIDE SEQUENCE [LARGE SCALE GENOMIC DNA]</scope>
    <source>
        <strain evidence="2 3">CLA-AA-H255</strain>
    </source>
</reference>
<keyword evidence="1" id="KW-1133">Transmembrane helix</keyword>